<dbReference type="AlphaFoldDB" id="A0AAU9D1G8"/>
<dbReference type="Pfam" id="PF07523">
    <property type="entry name" value="Big_3"/>
    <property type="match status" value="1"/>
</dbReference>
<dbReference type="InterPro" id="IPR013783">
    <property type="entry name" value="Ig-like_fold"/>
</dbReference>
<protein>
    <recommendedName>
        <fullName evidence="1">Ig-like domain-containing protein</fullName>
    </recommendedName>
</protein>
<dbReference type="InterPro" id="IPR053139">
    <property type="entry name" value="Surface_bspA-like"/>
</dbReference>
<dbReference type="PANTHER" id="PTHR45661:SF3">
    <property type="entry name" value="IG-LIKE DOMAIN-CONTAINING PROTEIN"/>
    <property type="match status" value="1"/>
</dbReference>
<dbReference type="SUPFAM" id="SSF52058">
    <property type="entry name" value="L domain-like"/>
    <property type="match status" value="1"/>
</dbReference>
<evidence type="ECO:0000313" key="3">
    <source>
        <dbReference type="Proteomes" id="UP001321804"/>
    </source>
</evidence>
<dbReference type="PANTHER" id="PTHR45661">
    <property type="entry name" value="SURFACE ANTIGEN"/>
    <property type="match status" value="1"/>
</dbReference>
<name>A0AAU9D1G8_9LACO</name>
<dbReference type="EMBL" id="AP026801">
    <property type="protein sequence ID" value="BDR56120.1"/>
    <property type="molecule type" value="Genomic_DNA"/>
</dbReference>
<dbReference type="KEGG" id="xak:KIMC2_06820"/>
<reference evidence="2 3" key="1">
    <citation type="journal article" date="2023" name="Microbiol. Spectr.">
        <title>Symbiosis of Carpenter Bees with Uncharacterized Lactic Acid Bacteria Showing NAD Auxotrophy.</title>
        <authorList>
            <person name="Kawasaki S."/>
            <person name="Ozawa K."/>
            <person name="Mori T."/>
            <person name="Yamamoto A."/>
            <person name="Ito M."/>
            <person name="Ohkuma M."/>
            <person name="Sakamoto M."/>
            <person name="Matsutani M."/>
        </authorList>
    </citation>
    <scope>NUCLEOTIDE SEQUENCE [LARGE SCALE GENOMIC DNA]</scope>
    <source>
        <strain evidence="2 3">KimC2</strain>
    </source>
</reference>
<keyword evidence="3" id="KW-1185">Reference proteome</keyword>
<dbReference type="Pfam" id="PF13306">
    <property type="entry name" value="LRR_5"/>
    <property type="match status" value="2"/>
</dbReference>
<dbReference type="Proteomes" id="UP001321804">
    <property type="component" value="Chromosome"/>
</dbReference>
<evidence type="ECO:0000259" key="1">
    <source>
        <dbReference type="Pfam" id="PF07523"/>
    </source>
</evidence>
<accession>A0AAU9D1G8</accession>
<dbReference type="RefSeq" id="WP_317697982.1">
    <property type="nucleotide sequence ID" value="NZ_AP026801.1"/>
</dbReference>
<organism evidence="2 3">
    <name type="scientific">Xylocopilactobacillus apis</name>
    <dbReference type="NCBI Taxonomy" id="2932183"/>
    <lineage>
        <taxon>Bacteria</taxon>
        <taxon>Bacillati</taxon>
        <taxon>Bacillota</taxon>
        <taxon>Bacilli</taxon>
        <taxon>Lactobacillales</taxon>
        <taxon>Lactobacillaceae</taxon>
        <taxon>Xylocopilactobacillus</taxon>
    </lineage>
</organism>
<evidence type="ECO:0000313" key="2">
    <source>
        <dbReference type="EMBL" id="BDR56120.1"/>
    </source>
</evidence>
<feature type="domain" description="Ig-like" evidence="1">
    <location>
        <begin position="560"/>
        <end position="615"/>
    </location>
</feature>
<proteinExistence type="predicted"/>
<dbReference type="Gene3D" id="2.60.40.10">
    <property type="entry name" value="Immunoglobulins"/>
    <property type="match status" value="1"/>
</dbReference>
<dbReference type="Gene3D" id="3.80.10.10">
    <property type="entry name" value="Ribonuclease Inhibitor"/>
    <property type="match status" value="2"/>
</dbReference>
<dbReference type="InterPro" id="IPR022038">
    <property type="entry name" value="Ig-like_bact"/>
</dbReference>
<dbReference type="InterPro" id="IPR032675">
    <property type="entry name" value="LRR_dom_sf"/>
</dbReference>
<dbReference type="InterPro" id="IPR026906">
    <property type="entry name" value="LRR_5"/>
</dbReference>
<sequence length="865" mass="93940">MKKKSLKFTFTFIFSFLLILTLIFLQVTNGFLSRADGNINEDSAVNESLKAPSNNKVENNSTGKNDSKKSLVRIGETDVSDFTFDSFNDLNLTCNVVKYNGTDPIVVMPDTVDYNGKIYRITTSGAVFFTNNYVKSITTGRNLNKLGTNFASSCANLETVSLNEGITSIDGSSLQNDPKLVSCNLPESLISMGDWAFTNDTSLQRIDLPTNLTTMGYGAFQSCTSLKTLTFGADSKLSIIPTAAFAYCSNLQGIITIPKNVTEIKDTAFFACCSNGVSSLNFETGSKLTAIGEKAFESCKKMQGSLVLPEGLLSIGIEAFASTEISSLTIPSTLTSIPNGCFQYAKITDLTVPGTIKTIGKDAFSVNPIKKLILENGLETIAPQAFQFIQAKELIIPDTVTEIGYQAFWSGKLEKVVIPSQAKLGYQNFLYDAFSWNNLWDIEMSPYNAPIGIGDQTFNGQSIYKHLTYQTDIPVDDLFDVHIDGIDQAKKLLFSNMTNGVTYSNGSFHVPANVTRFVFNFDGYISSSGQEDKSYNGIYTVDFGDSNIRVRDVIVIQDSTWNPVDNFVSAVDNAGNDVPFSEITVNPTTVDTHILGTYPVEYSYQGSSSTANVIVTKRTTPTSSVKINYFQINDDGSLSSTPVPGAPVTPNIEGFVGLNWSFAAVSQIGDYELVGSSDTEGHFSPGLDTQNGTFKEDTGTNPHIDFYYAKKTSSFFTKAPPNLNFGSMHFNGSTNKLVNGPARLGFHIGSGVSNIQLTAQMSNFMPVGHGGPDVDGTIKINADNSMIEKDGNLDSLTKPSFTSSQYNISSTDQTATILFDSLTASNKGNWTVSFKSENTSLFIPRVGSAGNYRAKISWTVVSDYP</sequence>
<gene>
    <name evidence="2" type="ORF">KIMC2_06820</name>
</gene>